<dbReference type="Proteomes" id="UP001152622">
    <property type="component" value="Chromosome 4"/>
</dbReference>
<gene>
    <name evidence="2" type="ORF">SKAU_G00130670</name>
</gene>
<evidence type="ECO:0000313" key="3">
    <source>
        <dbReference type="Proteomes" id="UP001152622"/>
    </source>
</evidence>
<name>A0A9Q1J2Z2_SYNKA</name>
<proteinExistence type="predicted"/>
<reference evidence="2" key="1">
    <citation type="journal article" date="2023" name="Science">
        <title>Genome structures resolve the early diversification of teleost fishes.</title>
        <authorList>
            <person name="Parey E."/>
            <person name="Louis A."/>
            <person name="Montfort J."/>
            <person name="Bouchez O."/>
            <person name="Roques C."/>
            <person name="Iampietro C."/>
            <person name="Lluch J."/>
            <person name="Castinel A."/>
            <person name="Donnadieu C."/>
            <person name="Desvignes T."/>
            <person name="Floi Bucao C."/>
            <person name="Jouanno E."/>
            <person name="Wen M."/>
            <person name="Mejri S."/>
            <person name="Dirks R."/>
            <person name="Jansen H."/>
            <person name="Henkel C."/>
            <person name="Chen W.J."/>
            <person name="Zahm M."/>
            <person name="Cabau C."/>
            <person name="Klopp C."/>
            <person name="Thompson A.W."/>
            <person name="Robinson-Rechavi M."/>
            <person name="Braasch I."/>
            <person name="Lecointre G."/>
            <person name="Bobe J."/>
            <person name="Postlethwait J.H."/>
            <person name="Berthelot C."/>
            <person name="Roest Crollius H."/>
            <person name="Guiguen Y."/>
        </authorList>
    </citation>
    <scope>NUCLEOTIDE SEQUENCE</scope>
    <source>
        <strain evidence="2">WJC10195</strain>
    </source>
</reference>
<evidence type="ECO:0000313" key="2">
    <source>
        <dbReference type="EMBL" id="KAJ8364236.1"/>
    </source>
</evidence>
<organism evidence="2 3">
    <name type="scientific">Synaphobranchus kaupii</name>
    <name type="common">Kaup's arrowtooth eel</name>
    <dbReference type="NCBI Taxonomy" id="118154"/>
    <lineage>
        <taxon>Eukaryota</taxon>
        <taxon>Metazoa</taxon>
        <taxon>Chordata</taxon>
        <taxon>Craniata</taxon>
        <taxon>Vertebrata</taxon>
        <taxon>Euteleostomi</taxon>
        <taxon>Actinopterygii</taxon>
        <taxon>Neopterygii</taxon>
        <taxon>Teleostei</taxon>
        <taxon>Anguilliformes</taxon>
        <taxon>Synaphobranchidae</taxon>
        <taxon>Synaphobranchus</taxon>
    </lineage>
</organism>
<comment type="caution">
    <text evidence="2">The sequence shown here is derived from an EMBL/GenBank/DDBJ whole genome shotgun (WGS) entry which is preliminary data.</text>
</comment>
<sequence>MHIFLHSHSKEHQFGLQGLASFALKRRPLIVGQLNAARKAALVELSSCAGAQLLTAQHLPPSLHTVTEVGSPPEPPPTEPSTARVSEWRARSETRCLVGLEPPQTWGAGEESCLLQTRFHLLVGLCSRATSLAQVGASVHVVSSLKSHHTRNLATASHAATLPRKITLLRKHSRKSWDGSAGSYATAVMQWPRAPKITGYILQRMLSIRLVRHLGEGSERRPGAPDQQEET</sequence>
<feature type="region of interest" description="Disordered" evidence="1">
    <location>
        <begin position="63"/>
        <end position="85"/>
    </location>
</feature>
<keyword evidence="3" id="KW-1185">Reference proteome</keyword>
<accession>A0A9Q1J2Z2</accession>
<evidence type="ECO:0000256" key="1">
    <source>
        <dbReference type="SAM" id="MobiDB-lite"/>
    </source>
</evidence>
<dbReference type="EMBL" id="JAINUF010000004">
    <property type="protein sequence ID" value="KAJ8364236.1"/>
    <property type="molecule type" value="Genomic_DNA"/>
</dbReference>
<protein>
    <submittedName>
        <fullName evidence="2">Uncharacterized protein</fullName>
    </submittedName>
</protein>
<dbReference type="AlphaFoldDB" id="A0A9Q1J2Z2"/>